<reference evidence="2" key="1">
    <citation type="submission" date="2022-09" db="EMBL/GenBank/DDBJ databases">
        <authorList>
            <person name="Yuan C."/>
            <person name="Ke Z."/>
        </authorList>
    </citation>
    <scope>NUCLEOTIDE SEQUENCE</scope>
    <source>
        <strain evidence="2">LB-8</strain>
    </source>
</reference>
<evidence type="ECO:0000259" key="1">
    <source>
        <dbReference type="Pfam" id="PF05430"/>
    </source>
</evidence>
<dbReference type="AlphaFoldDB" id="A0A9X2XT67"/>
<proteinExistence type="predicted"/>
<dbReference type="PANTHER" id="PTHR39963">
    <property type="entry name" value="SLL0983 PROTEIN"/>
    <property type="match status" value="1"/>
</dbReference>
<sequence length="227" mass="25829">MKREIIVTKDGSHTVAIPEMNVTYHSHHGAIQESMHVFIETGLVYLLSQPEQQKTQLRIFEMGFGTGLNAFLTAIEGEKRKAHIYYTAVEKYPLSVVEANSLNYQLVLGQQDLFERLHHCPWGVDHTINKYFTLRKEQTDILSFTAQESFHLVYFDAFAPSAQPELWTEDVFRKLFDIMVEGGVLVTYCSKGSVRRAMQAAGFVVTKLAGPPGKREIVRAVKTPQRH</sequence>
<keyword evidence="3" id="KW-1185">Reference proteome</keyword>
<dbReference type="InterPro" id="IPR029063">
    <property type="entry name" value="SAM-dependent_MTases_sf"/>
</dbReference>
<dbReference type="InterPro" id="IPR047785">
    <property type="entry name" value="tRNA_MNMC2"/>
</dbReference>
<dbReference type="GO" id="GO:0004808">
    <property type="term" value="F:tRNA (5-methylaminomethyl-2-thiouridylate)(34)-methyltransferase activity"/>
    <property type="evidence" value="ECO:0007669"/>
    <property type="project" value="InterPro"/>
</dbReference>
<dbReference type="RefSeq" id="WP_279295963.1">
    <property type="nucleotide sequence ID" value="NZ_JAOTIF010000002.1"/>
</dbReference>
<protein>
    <submittedName>
        <fullName evidence="2">tRNA (5-methylaminomethyl-2-thiouridine)(34)-methyltransferase MnmD</fullName>
    </submittedName>
</protein>
<dbReference type="Pfam" id="PF05430">
    <property type="entry name" value="Methyltransf_30"/>
    <property type="match status" value="1"/>
</dbReference>
<dbReference type="GO" id="GO:0016645">
    <property type="term" value="F:oxidoreductase activity, acting on the CH-NH group of donors"/>
    <property type="evidence" value="ECO:0007669"/>
    <property type="project" value="InterPro"/>
</dbReference>
<organism evidence="2 3">
    <name type="scientific">Paraflavisolibacter caeni</name>
    <dbReference type="NCBI Taxonomy" id="2982496"/>
    <lineage>
        <taxon>Bacteria</taxon>
        <taxon>Pseudomonadati</taxon>
        <taxon>Bacteroidota</taxon>
        <taxon>Chitinophagia</taxon>
        <taxon>Chitinophagales</taxon>
        <taxon>Chitinophagaceae</taxon>
        <taxon>Paraflavisolibacter</taxon>
    </lineage>
</organism>
<dbReference type="SUPFAM" id="SSF53335">
    <property type="entry name" value="S-adenosyl-L-methionine-dependent methyltransferases"/>
    <property type="match status" value="1"/>
</dbReference>
<accession>A0A9X2XT67</accession>
<evidence type="ECO:0000313" key="3">
    <source>
        <dbReference type="Proteomes" id="UP001155483"/>
    </source>
</evidence>
<evidence type="ECO:0000313" key="2">
    <source>
        <dbReference type="EMBL" id="MCU7548516.1"/>
    </source>
</evidence>
<dbReference type="NCBIfam" id="NF033855">
    <property type="entry name" value="tRNA_MNMC2"/>
    <property type="match status" value="1"/>
</dbReference>
<dbReference type="EMBL" id="JAOTIF010000002">
    <property type="protein sequence ID" value="MCU7548516.1"/>
    <property type="molecule type" value="Genomic_DNA"/>
</dbReference>
<dbReference type="PANTHER" id="PTHR39963:SF1">
    <property type="entry name" value="MNMC-LIKE METHYLTRANSFERASE DOMAIN-CONTAINING PROTEIN"/>
    <property type="match status" value="1"/>
</dbReference>
<dbReference type="Proteomes" id="UP001155483">
    <property type="component" value="Unassembled WGS sequence"/>
</dbReference>
<dbReference type="Gene3D" id="3.40.50.150">
    <property type="entry name" value="Vaccinia Virus protein VP39"/>
    <property type="match status" value="1"/>
</dbReference>
<reference evidence="2" key="2">
    <citation type="submission" date="2023-04" db="EMBL/GenBank/DDBJ databases">
        <title>Paracnuella aquatica gen. nov., sp. nov., a member of the family Chitinophagaceae isolated from a hot spring.</title>
        <authorList>
            <person name="Wang C."/>
        </authorList>
    </citation>
    <scope>NUCLEOTIDE SEQUENCE</scope>
    <source>
        <strain evidence="2">LB-8</strain>
    </source>
</reference>
<gene>
    <name evidence="2" type="primary">mnmD</name>
    <name evidence="2" type="ORF">OCK74_05280</name>
</gene>
<feature type="domain" description="MnmC-like methyltransferase" evidence="1">
    <location>
        <begin position="147"/>
        <end position="222"/>
    </location>
</feature>
<dbReference type="InterPro" id="IPR008471">
    <property type="entry name" value="MnmC-like_methylTransf"/>
</dbReference>
<comment type="caution">
    <text evidence="2">The sequence shown here is derived from an EMBL/GenBank/DDBJ whole genome shotgun (WGS) entry which is preliminary data.</text>
</comment>
<name>A0A9X2XT67_9BACT</name>